<feature type="domain" description="GB1/RHD3-type G" evidence="7">
    <location>
        <begin position="97"/>
        <end position="224"/>
    </location>
</feature>
<evidence type="ECO:0000256" key="5">
    <source>
        <dbReference type="SAM" id="Phobius"/>
    </source>
</evidence>
<dbReference type="InterPro" id="IPR030386">
    <property type="entry name" value="G_GB1_RHD3_dom"/>
</dbReference>
<dbReference type="AlphaFoldDB" id="A0A1D1VAB1"/>
<keyword evidence="1" id="KW-0547">Nucleotide-binding</keyword>
<dbReference type="Proteomes" id="UP000186922">
    <property type="component" value="Unassembled WGS sequence"/>
</dbReference>
<evidence type="ECO:0000256" key="2">
    <source>
        <dbReference type="ARBA" id="ARBA00023134"/>
    </source>
</evidence>
<feature type="compositionally biased region" description="Polar residues" evidence="4">
    <location>
        <begin position="27"/>
        <end position="44"/>
    </location>
</feature>
<evidence type="ECO:0000259" key="7">
    <source>
        <dbReference type="PROSITE" id="PS51715"/>
    </source>
</evidence>
<evidence type="ECO:0000256" key="6">
    <source>
        <dbReference type="SAM" id="SignalP"/>
    </source>
</evidence>
<proteinExistence type="inferred from homology"/>
<keyword evidence="5" id="KW-1133">Transmembrane helix</keyword>
<dbReference type="Gene3D" id="3.40.50.300">
    <property type="entry name" value="P-loop containing nucleotide triphosphate hydrolases"/>
    <property type="match status" value="1"/>
</dbReference>
<protein>
    <recommendedName>
        <fullName evidence="7">GB1/RHD3-type G domain-containing protein</fullName>
    </recommendedName>
</protein>
<evidence type="ECO:0000256" key="4">
    <source>
        <dbReference type="SAM" id="MobiDB-lite"/>
    </source>
</evidence>
<sequence length="559" mass="62948">MKVLTFVFLCLLYSCQCFLLNHRPPSSGGSVARQRTASSQGGSQQDDDRKCWCDPRITTYNHTNAIQIASVNNDGTLDFSGTEDLLTTLRSENYAGTRNVAIVGIVGAHRSGKSTLLNMLHRYMACQAQPSSNWENLGHSEWLHEDSNIPGCPRTFQVSSQQSLCTKGAWISKYPYIFGEQNLAVYLMDTQGFFDNSPHSKTTDSSVFYLASLLSSTLIFNVKGHLEKPLTEHIGAITLHLGRGVHNESDLESSIPAQGKPLQQLLLLIRDYHLQAKSGKEYLREYHNGHHRGAVEQIRQTWTDTEAFLLPIVALNPEQLPTHPNDLNPAFETAVAQLFHTHFSRRSLLRKTVFKHVLKGVDLAARLEAYLKHLGTGRLPAVQDLYETECKIIAESDAAEAFRHFETDLRAEIGSQCSLVPEDTICIITLHQRLIQNRTSKLKRRNQKNNHHLFGNSEELLTQKAGILLERILLERANARTEIALANVTKALSHERDDHKMVLQAVQTAQQNNVLHYLMNHPFTEFVIGIFAAVVSLYLLYSIVVCLINRARKRKVEAL</sequence>
<keyword evidence="2" id="KW-0342">GTP-binding</keyword>
<keyword evidence="6" id="KW-0732">Signal</keyword>
<comment type="similarity">
    <text evidence="3">Belongs to the TRAFAC class dynamin-like GTPase superfamily. GB1/RHD3 GTPase family.</text>
</comment>
<accession>A0A1D1VAB1</accession>
<gene>
    <name evidence="8" type="primary">RvY_08075</name>
    <name evidence="8" type="synonym">RvY_08075.1</name>
    <name evidence="8" type="ORF">RvY_08075-1</name>
</gene>
<dbReference type="GO" id="GO:0005525">
    <property type="term" value="F:GTP binding"/>
    <property type="evidence" value="ECO:0007669"/>
    <property type="project" value="UniProtKB-KW"/>
</dbReference>
<dbReference type="OrthoDB" id="2135133at2759"/>
<name>A0A1D1VAB1_RAMVA</name>
<dbReference type="STRING" id="947166.A0A1D1VAB1"/>
<reference evidence="8 9" key="1">
    <citation type="journal article" date="2016" name="Nat. Commun.">
        <title>Extremotolerant tardigrade genome and improved radiotolerance of human cultured cells by tardigrade-unique protein.</title>
        <authorList>
            <person name="Hashimoto T."/>
            <person name="Horikawa D.D."/>
            <person name="Saito Y."/>
            <person name="Kuwahara H."/>
            <person name="Kozuka-Hata H."/>
            <person name="Shin-I T."/>
            <person name="Minakuchi Y."/>
            <person name="Ohishi K."/>
            <person name="Motoyama A."/>
            <person name="Aizu T."/>
            <person name="Enomoto A."/>
            <person name="Kondo K."/>
            <person name="Tanaka S."/>
            <person name="Hara Y."/>
            <person name="Koshikawa S."/>
            <person name="Sagara H."/>
            <person name="Miura T."/>
            <person name="Yokobori S."/>
            <person name="Miyagawa K."/>
            <person name="Suzuki Y."/>
            <person name="Kubo T."/>
            <person name="Oyama M."/>
            <person name="Kohara Y."/>
            <person name="Fujiyama A."/>
            <person name="Arakawa K."/>
            <person name="Katayama T."/>
            <person name="Toyoda A."/>
            <person name="Kunieda T."/>
        </authorList>
    </citation>
    <scope>NUCLEOTIDE SEQUENCE [LARGE SCALE GENOMIC DNA]</scope>
    <source>
        <strain evidence="8 9">YOKOZUNA-1</strain>
    </source>
</reference>
<keyword evidence="9" id="KW-1185">Reference proteome</keyword>
<dbReference type="PANTHER" id="PTHR10751">
    <property type="entry name" value="GUANYLATE BINDING PROTEIN"/>
    <property type="match status" value="1"/>
</dbReference>
<evidence type="ECO:0000256" key="1">
    <source>
        <dbReference type="ARBA" id="ARBA00022741"/>
    </source>
</evidence>
<dbReference type="InterPro" id="IPR027417">
    <property type="entry name" value="P-loop_NTPase"/>
</dbReference>
<dbReference type="InterPro" id="IPR015894">
    <property type="entry name" value="Guanylate-bd_N"/>
</dbReference>
<evidence type="ECO:0000313" key="8">
    <source>
        <dbReference type="EMBL" id="GAU96657.1"/>
    </source>
</evidence>
<keyword evidence="5" id="KW-0472">Membrane</keyword>
<dbReference type="SUPFAM" id="SSF52540">
    <property type="entry name" value="P-loop containing nucleoside triphosphate hydrolases"/>
    <property type="match status" value="1"/>
</dbReference>
<dbReference type="PROSITE" id="PS51715">
    <property type="entry name" value="G_GB1_RHD3"/>
    <property type="match status" value="1"/>
</dbReference>
<comment type="caution">
    <text evidence="8">The sequence shown here is derived from an EMBL/GenBank/DDBJ whole genome shotgun (WGS) entry which is preliminary data.</text>
</comment>
<feature type="signal peptide" evidence="6">
    <location>
        <begin position="1"/>
        <end position="17"/>
    </location>
</feature>
<evidence type="ECO:0000313" key="9">
    <source>
        <dbReference type="Proteomes" id="UP000186922"/>
    </source>
</evidence>
<feature type="chain" id="PRO_5008898220" description="GB1/RHD3-type G domain-containing protein" evidence="6">
    <location>
        <begin position="18"/>
        <end position="559"/>
    </location>
</feature>
<organism evidence="8 9">
    <name type="scientific">Ramazzottius varieornatus</name>
    <name type="common">Water bear</name>
    <name type="synonym">Tardigrade</name>
    <dbReference type="NCBI Taxonomy" id="947166"/>
    <lineage>
        <taxon>Eukaryota</taxon>
        <taxon>Metazoa</taxon>
        <taxon>Ecdysozoa</taxon>
        <taxon>Tardigrada</taxon>
        <taxon>Eutardigrada</taxon>
        <taxon>Parachela</taxon>
        <taxon>Hypsibioidea</taxon>
        <taxon>Ramazzottiidae</taxon>
        <taxon>Ramazzottius</taxon>
    </lineage>
</organism>
<dbReference type="Pfam" id="PF02263">
    <property type="entry name" value="GBP"/>
    <property type="match status" value="1"/>
</dbReference>
<feature type="transmembrane region" description="Helical" evidence="5">
    <location>
        <begin position="526"/>
        <end position="548"/>
    </location>
</feature>
<keyword evidence="5" id="KW-0812">Transmembrane</keyword>
<dbReference type="PROSITE" id="PS51257">
    <property type="entry name" value="PROKAR_LIPOPROTEIN"/>
    <property type="match status" value="1"/>
</dbReference>
<dbReference type="GO" id="GO:0003924">
    <property type="term" value="F:GTPase activity"/>
    <property type="evidence" value="ECO:0007669"/>
    <property type="project" value="InterPro"/>
</dbReference>
<evidence type="ECO:0000256" key="3">
    <source>
        <dbReference type="PROSITE-ProRule" id="PRU01052"/>
    </source>
</evidence>
<feature type="region of interest" description="Disordered" evidence="4">
    <location>
        <begin position="27"/>
        <end position="50"/>
    </location>
</feature>
<dbReference type="EMBL" id="BDGG01000003">
    <property type="protein sequence ID" value="GAU96657.1"/>
    <property type="molecule type" value="Genomic_DNA"/>
</dbReference>